<evidence type="ECO:0000256" key="5">
    <source>
        <dbReference type="ARBA" id="ARBA00023002"/>
    </source>
</evidence>
<keyword evidence="7" id="KW-0411">Iron-sulfur</keyword>
<name>A0A918P6I4_9NEIS</name>
<keyword evidence="10" id="KW-1185">Reference proteome</keyword>
<dbReference type="CDD" id="cd00680">
    <property type="entry name" value="RHO_alpha_C"/>
    <property type="match status" value="1"/>
</dbReference>
<dbReference type="InterPro" id="IPR001663">
    <property type="entry name" value="Rng_hydr_dOase-A"/>
</dbReference>
<protein>
    <submittedName>
        <fullName evidence="9">(2Fe-2S)-binding protein</fullName>
    </submittedName>
</protein>
<dbReference type="PANTHER" id="PTHR43756:SF5">
    <property type="entry name" value="CHOLINE MONOOXYGENASE, CHLOROPLASTIC"/>
    <property type="match status" value="1"/>
</dbReference>
<reference evidence="9" key="2">
    <citation type="submission" date="2020-09" db="EMBL/GenBank/DDBJ databases">
        <authorList>
            <person name="Sun Q."/>
            <person name="Kim S."/>
        </authorList>
    </citation>
    <scope>NUCLEOTIDE SEQUENCE</scope>
    <source>
        <strain evidence="9">KCTC 32182</strain>
    </source>
</reference>
<keyword evidence="3" id="KW-0001">2Fe-2S</keyword>
<evidence type="ECO:0000256" key="4">
    <source>
        <dbReference type="ARBA" id="ARBA00022723"/>
    </source>
</evidence>
<dbReference type="GO" id="GO:0016491">
    <property type="term" value="F:oxidoreductase activity"/>
    <property type="evidence" value="ECO:0007669"/>
    <property type="project" value="UniProtKB-KW"/>
</dbReference>
<organism evidence="9 10">
    <name type="scientific">Paludibacterium paludis</name>
    <dbReference type="NCBI Taxonomy" id="1225769"/>
    <lineage>
        <taxon>Bacteria</taxon>
        <taxon>Pseudomonadati</taxon>
        <taxon>Pseudomonadota</taxon>
        <taxon>Betaproteobacteria</taxon>
        <taxon>Neisseriales</taxon>
        <taxon>Chromobacteriaceae</taxon>
        <taxon>Paludibacterium</taxon>
    </lineage>
</organism>
<dbReference type="SUPFAM" id="SSF55961">
    <property type="entry name" value="Bet v1-like"/>
    <property type="match status" value="1"/>
</dbReference>
<comment type="cofactor">
    <cofactor evidence="1">
        <name>Fe cation</name>
        <dbReference type="ChEBI" id="CHEBI:24875"/>
    </cofactor>
</comment>
<dbReference type="InterPro" id="IPR036922">
    <property type="entry name" value="Rieske_2Fe-2S_sf"/>
</dbReference>
<proteinExistence type="inferred from homology"/>
<dbReference type="PRINTS" id="PR00090">
    <property type="entry name" value="RNGDIOXGNASE"/>
</dbReference>
<sequence length="369" mass="42480">MSDLASLQMLRASAAQLPIYTYFDPAFYEQEQSLLFADAPRYYGHELMVPNEGDYHTLEWMGHGKMLKRVGGEVKLLSNVCRHRQAVIHKGRGNGNHIVCNLHGWTYDNEGSLIGAPHFPQTPCLALGQTELTRWNGLLFDAGRDIAADLANLGVAACMSFDDFGFHSSHITEYDFNWKTFIEVYSEDYHVDPFHPGLGNFVDCGQLRWEWGDQYHVQTVGVKNGLARPGSRIYGDWHKEVLRRYEERQPEFGAIWLTYYPNVMVEWYPHSLVVSVAIPRGPEKTTVITEFYYPEDVLYFEPEFIEAEQAAYFETAKEDDEICYRMHEGRRALWLAGRSEVGPYQSPTEDGMQHFHEFYRRKLGGHIAG</sequence>
<evidence type="ECO:0000256" key="7">
    <source>
        <dbReference type="ARBA" id="ARBA00023014"/>
    </source>
</evidence>
<dbReference type="CDD" id="cd03469">
    <property type="entry name" value="Rieske_RO_Alpha_N"/>
    <property type="match status" value="1"/>
</dbReference>
<keyword evidence="5" id="KW-0560">Oxidoreductase</keyword>
<evidence type="ECO:0000259" key="8">
    <source>
        <dbReference type="PROSITE" id="PS51296"/>
    </source>
</evidence>
<evidence type="ECO:0000313" key="9">
    <source>
        <dbReference type="EMBL" id="GGY26426.1"/>
    </source>
</evidence>
<dbReference type="Gene3D" id="3.90.380.10">
    <property type="entry name" value="Naphthalene 1,2-dioxygenase Alpha Subunit, Chain A, domain 1"/>
    <property type="match status" value="1"/>
</dbReference>
<dbReference type="RefSeq" id="WP_189536266.1">
    <property type="nucleotide sequence ID" value="NZ_BMYX01000023.1"/>
</dbReference>
<dbReference type="SUPFAM" id="SSF50022">
    <property type="entry name" value="ISP domain"/>
    <property type="match status" value="1"/>
</dbReference>
<dbReference type="InterPro" id="IPR015879">
    <property type="entry name" value="Ring_hydroxy_dOase_asu_C_dom"/>
</dbReference>
<dbReference type="Pfam" id="PF00355">
    <property type="entry name" value="Rieske"/>
    <property type="match status" value="1"/>
</dbReference>
<keyword evidence="6" id="KW-0408">Iron</keyword>
<accession>A0A918P6I4</accession>
<feature type="domain" description="Rieske" evidence="8">
    <location>
        <begin position="42"/>
        <end position="141"/>
    </location>
</feature>
<evidence type="ECO:0000256" key="2">
    <source>
        <dbReference type="ARBA" id="ARBA00008751"/>
    </source>
</evidence>
<dbReference type="GO" id="GO:0051537">
    <property type="term" value="F:2 iron, 2 sulfur cluster binding"/>
    <property type="evidence" value="ECO:0007669"/>
    <property type="project" value="UniProtKB-KW"/>
</dbReference>
<evidence type="ECO:0000256" key="6">
    <source>
        <dbReference type="ARBA" id="ARBA00023004"/>
    </source>
</evidence>
<dbReference type="Gene3D" id="2.102.10.10">
    <property type="entry name" value="Rieske [2Fe-2S] iron-sulphur domain"/>
    <property type="match status" value="1"/>
</dbReference>
<evidence type="ECO:0000256" key="1">
    <source>
        <dbReference type="ARBA" id="ARBA00001962"/>
    </source>
</evidence>
<reference evidence="9" key="1">
    <citation type="journal article" date="2014" name="Int. J. Syst. Evol. Microbiol.">
        <title>Complete genome sequence of Corynebacterium casei LMG S-19264T (=DSM 44701T), isolated from a smear-ripened cheese.</title>
        <authorList>
            <consortium name="US DOE Joint Genome Institute (JGI-PGF)"/>
            <person name="Walter F."/>
            <person name="Albersmeier A."/>
            <person name="Kalinowski J."/>
            <person name="Ruckert C."/>
        </authorList>
    </citation>
    <scope>NUCLEOTIDE SEQUENCE</scope>
    <source>
        <strain evidence="9">KCTC 32182</strain>
    </source>
</reference>
<evidence type="ECO:0000256" key="3">
    <source>
        <dbReference type="ARBA" id="ARBA00022714"/>
    </source>
</evidence>
<evidence type="ECO:0000313" key="10">
    <source>
        <dbReference type="Proteomes" id="UP000645257"/>
    </source>
</evidence>
<dbReference type="EMBL" id="BMYX01000023">
    <property type="protein sequence ID" value="GGY26426.1"/>
    <property type="molecule type" value="Genomic_DNA"/>
</dbReference>
<gene>
    <name evidence="9" type="ORF">GCM10011289_32440</name>
</gene>
<comment type="caution">
    <text evidence="9">The sequence shown here is derived from an EMBL/GenBank/DDBJ whole genome shotgun (WGS) entry which is preliminary data.</text>
</comment>
<comment type="similarity">
    <text evidence="2">Belongs to the bacterial ring-hydroxylating dioxygenase alpha subunit family.</text>
</comment>
<dbReference type="InterPro" id="IPR017941">
    <property type="entry name" value="Rieske_2Fe-2S"/>
</dbReference>
<dbReference type="GO" id="GO:0005506">
    <property type="term" value="F:iron ion binding"/>
    <property type="evidence" value="ECO:0007669"/>
    <property type="project" value="InterPro"/>
</dbReference>
<dbReference type="Pfam" id="PF00848">
    <property type="entry name" value="Ring_hydroxyl_A"/>
    <property type="match status" value="1"/>
</dbReference>
<dbReference type="Proteomes" id="UP000645257">
    <property type="component" value="Unassembled WGS sequence"/>
</dbReference>
<dbReference type="AlphaFoldDB" id="A0A918P6I4"/>
<dbReference type="PANTHER" id="PTHR43756">
    <property type="entry name" value="CHOLINE MONOOXYGENASE, CHLOROPLASTIC"/>
    <property type="match status" value="1"/>
</dbReference>
<dbReference type="PROSITE" id="PS51296">
    <property type="entry name" value="RIESKE"/>
    <property type="match status" value="1"/>
</dbReference>
<keyword evidence="4" id="KW-0479">Metal-binding</keyword>